<dbReference type="HOGENOM" id="CLU_131402_0_0_0"/>
<dbReference type="AlphaFoldDB" id="D5EFA8"/>
<reference evidence="1 2" key="1">
    <citation type="journal article" date="2010" name="Stand. Genomic Sci.">
        <title>Complete genome sequence of Aminobacterium colombiense type strain (ALA-1).</title>
        <authorList>
            <person name="Chertkov O."/>
            <person name="Sikorski J."/>
            <person name="Brambilla E."/>
            <person name="Lapidus A."/>
            <person name="Copeland A."/>
            <person name="Glavina Del Rio T."/>
            <person name="Nolan M."/>
            <person name="Lucas S."/>
            <person name="Tice H."/>
            <person name="Cheng J.F."/>
            <person name="Han C."/>
            <person name="Detter J.C."/>
            <person name="Bruce D."/>
            <person name="Tapia R."/>
            <person name="Goodwin L."/>
            <person name="Pitluck S."/>
            <person name="Liolios K."/>
            <person name="Ivanova N."/>
            <person name="Mavromatis K."/>
            <person name="Ovchinnikova G."/>
            <person name="Pati A."/>
            <person name="Chen A."/>
            <person name="Palaniappan K."/>
            <person name="Land M."/>
            <person name="Hauser L."/>
            <person name="Chang Y.J."/>
            <person name="Jeffries C.D."/>
            <person name="Spring S."/>
            <person name="Rohde M."/>
            <person name="Goker M."/>
            <person name="Bristow J."/>
            <person name="Eisen J.A."/>
            <person name="Markowitz V."/>
            <person name="Hugenholtz P."/>
            <person name="Kyrpides N.C."/>
            <person name="Klenk H.P."/>
        </authorList>
    </citation>
    <scope>NUCLEOTIDE SEQUENCE [LARGE SCALE GENOMIC DNA]</scope>
    <source>
        <strain evidence="2">DSM 12261 / ALA-1</strain>
    </source>
</reference>
<dbReference type="RefSeq" id="WP_013048503.1">
    <property type="nucleotide sequence ID" value="NC_014011.1"/>
</dbReference>
<dbReference type="eggNOG" id="ENOG5030NHS">
    <property type="taxonomic scope" value="Bacteria"/>
</dbReference>
<proteinExistence type="predicted"/>
<name>D5EFA8_AMICL</name>
<organism evidence="1 2">
    <name type="scientific">Aminobacterium colombiense (strain DSM 12261 / ALA-1)</name>
    <dbReference type="NCBI Taxonomy" id="572547"/>
    <lineage>
        <taxon>Bacteria</taxon>
        <taxon>Thermotogati</taxon>
        <taxon>Synergistota</taxon>
        <taxon>Synergistia</taxon>
        <taxon>Synergistales</taxon>
        <taxon>Aminobacteriaceae</taxon>
        <taxon>Aminobacterium</taxon>
    </lineage>
</organism>
<protein>
    <submittedName>
        <fullName evidence="1">Uncharacterized protein</fullName>
    </submittedName>
</protein>
<gene>
    <name evidence="1" type="ordered locus">Amico_1116</name>
</gene>
<dbReference type="Proteomes" id="UP000002366">
    <property type="component" value="Chromosome"/>
</dbReference>
<dbReference type="KEGG" id="aco:Amico_1116"/>
<sequence>MNDLVDSICAFLGAVIKNYSLETNQKTTKAPQVVAGWLPSKRSSDIPDFPYVIVRASEGKDSEEMATVTVKILVGTYAEDPNGFRDVLNIMERIRIAFGEQRVLEKKYRMEYPFSWRLFDDQPYPEWAGEITTTWVVPLPQEITEVM</sequence>
<dbReference type="OrthoDB" id="9802878at2"/>
<accession>D5EFA8</accession>
<evidence type="ECO:0000313" key="2">
    <source>
        <dbReference type="Proteomes" id="UP000002366"/>
    </source>
</evidence>
<evidence type="ECO:0000313" key="1">
    <source>
        <dbReference type="EMBL" id="ADE57240.1"/>
    </source>
</evidence>
<dbReference type="EMBL" id="CP001997">
    <property type="protein sequence ID" value="ADE57240.1"/>
    <property type="molecule type" value="Genomic_DNA"/>
</dbReference>
<dbReference type="STRING" id="572547.Amico_1116"/>
<keyword evidence="2" id="KW-1185">Reference proteome</keyword>